<reference evidence="2" key="1">
    <citation type="submission" date="2017-02" db="EMBL/GenBank/DDBJ databases">
        <authorList>
            <person name="Varghese N."/>
            <person name="Submissions S."/>
        </authorList>
    </citation>
    <scope>NUCLEOTIDE SEQUENCE [LARGE SCALE GENOMIC DNA]</scope>
    <source>
        <strain evidence="2">ATCC 700200</strain>
    </source>
</reference>
<evidence type="ECO:0000313" key="1">
    <source>
        <dbReference type="EMBL" id="SKA84352.1"/>
    </source>
</evidence>
<dbReference type="AlphaFoldDB" id="A0A1T4X413"/>
<protein>
    <submittedName>
        <fullName evidence="1">Uncharacterized protein</fullName>
    </submittedName>
</protein>
<dbReference type="STRING" id="48467.SAMN02745166_01006"/>
<proteinExistence type="predicted"/>
<sequence>MMGLMTILALASWAIYLKETDPNRKGPGVWEKVEQPFIPAFHETDQPMIMVPDPPLQEKFGQPE</sequence>
<accession>A0A1T4X413</accession>
<name>A0A1T4X413_9BACT</name>
<organism evidence="1 2">
    <name type="scientific">Prosthecobacter debontii</name>
    <dbReference type="NCBI Taxonomy" id="48467"/>
    <lineage>
        <taxon>Bacteria</taxon>
        <taxon>Pseudomonadati</taxon>
        <taxon>Verrucomicrobiota</taxon>
        <taxon>Verrucomicrobiia</taxon>
        <taxon>Verrucomicrobiales</taxon>
        <taxon>Verrucomicrobiaceae</taxon>
        <taxon>Prosthecobacter</taxon>
    </lineage>
</organism>
<gene>
    <name evidence="1" type="ORF">SAMN02745166_01006</name>
</gene>
<evidence type="ECO:0000313" key="2">
    <source>
        <dbReference type="Proteomes" id="UP000190774"/>
    </source>
</evidence>
<dbReference type="Proteomes" id="UP000190774">
    <property type="component" value="Unassembled WGS sequence"/>
</dbReference>
<keyword evidence="2" id="KW-1185">Reference proteome</keyword>
<dbReference type="EMBL" id="FUYE01000003">
    <property type="protein sequence ID" value="SKA84352.1"/>
    <property type="molecule type" value="Genomic_DNA"/>
</dbReference>